<evidence type="ECO:0000256" key="1">
    <source>
        <dbReference type="SAM" id="MobiDB-lite"/>
    </source>
</evidence>
<reference evidence="2" key="2">
    <citation type="submission" date="2020-11" db="EMBL/GenBank/DDBJ databases">
        <authorList>
            <person name="McCartney M.A."/>
            <person name="Auch B."/>
            <person name="Kono T."/>
            <person name="Mallez S."/>
            <person name="Becker A."/>
            <person name="Gohl D.M."/>
            <person name="Silverstein K.A.T."/>
            <person name="Koren S."/>
            <person name="Bechman K.B."/>
            <person name="Herman A."/>
            <person name="Abrahante J.E."/>
            <person name="Garbe J."/>
        </authorList>
    </citation>
    <scope>NUCLEOTIDE SEQUENCE</scope>
    <source>
        <strain evidence="2">Duluth1</strain>
        <tissue evidence="2">Whole animal</tissue>
    </source>
</reference>
<dbReference type="AlphaFoldDB" id="A0A9D4M362"/>
<gene>
    <name evidence="2" type="ORF">DPMN_033170</name>
</gene>
<feature type="compositionally biased region" description="Basic residues" evidence="1">
    <location>
        <begin position="1"/>
        <end position="33"/>
    </location>
</feature>
<protein>
    <submittedName>
        <fullName evidence="2">Uncharacterized protein</fullName>
    </submittedName>
</protein>
<evidence type="ECO:0000313" key="2">
    <source>
        <dbReference type="EMBL" id="KAH3869992.1"/>
    </source>
</evidence>
<evidence type="ECO:0000313" key="3">
    <source>
        <dbReference type="Proteomes" id="UP000828390"/>
    </source>
</evidence>
<dbReference type="EMBL" id="JAIWYP010000002">
    <property type="protein sequence ID" value="KAH3869992.1"/>
    <property type="molecule type" value="Genomic_DNA"/>
</dbReference>
<proteinExistence type="predicted"/>
<accession>A0A9D4M362</accession>
<feature type="compositionally biased region" description="Polar residues" evidence="1">
    <location>
        <begin position="34"/>
        <end position="49"/>
    </location>
</feature>
<comment type="caution">
    <text evidence="2">The sequence shown here is derived from an EMBL/GenBank/DDBJ whole genome shotgun (WGS) entry which is preliminary data.</text>
</comment>
<name>A0A9D4M362_DREPO</name>
<keyword evidence="3" id="KW-1185">Reference proteome</keyword>
<sequence>MYLGYGKRKKEKKRKKKRRRKKIKKKKTKKHHTSVNLNQLDAPKNSASKGSIKRKKLWISSDADRKYGSDNRRLGACSLIKHVISISNRDF</sequence>
<feature type="region of interest" description="Disordered" evidence="1">
    <location>
        <begin position="1"/>
        <end position="54"/>
    </location>
</feature>
<dbReference type="Proteomes" id="UP000828390">
    <property type="component" value="Unassembled WGS sequence"/>
</dbReference>
<organism evidence="2 3">
    <name type="scientific">Dreissena polymorpha</name>
    <name type="common">Zebra mussel</name>
    <name type="synonym">Mytilus polymorpha</name>
    <dbReference type="NCBI Taxonomy" id="45954"/>
    <lineage>
        <taxon>Eukaryota</taxon>
        <taxon>Metazoa</taxon>
        <taxon>Spiralia</taxon>
        <taxon>Lophotrochozoa</taxon>
        <taxon>Mollusca</taxon>
        <taxon>Bivalvia</taxon>
        <taxon>Autobranchia</taxon>
        <taxon>Heteroconchia</taxon>
        <taxon>Euheterodonta</taxon>
        <taxon>Imparidentia</taxon>
        <taxon>Neoheterodontei</taxon>
        <taxon>Myida</taxon>
        <taxon>Dreissenoidea</taxon>
        <taxon>Dreissenidae</taxon>
        <taxon>Dreissena</taxon>
    </lineage>
</organism>
<reference evidence="2" key="1">
    <citation type="journal article" date="2019" name="bioRxiv">
        <title>The Genome of the Zebra Mussel, Dreissena polymorpha: A Resource for Invasive Species Research.</title>
        <authorList>
            <person name="McCartney M.A."/>
            <person name="Auch B."/>
            <person name="Kono T."/>
            <person name="Mallez S."/>
            <person name="Zhang Y."/>
            <person name="Obille A."/>
            <person name="Becker A."/>
            <person name="Abrahante J.E."/>
            <person name="Garbe J."/>
            <person name="Badalamenti J.P."/>
            <person name="Herman A."/>
            <person name="Mangelson H."/>
            <person name="Liachko I."/>
            <person name="Sullivan S."/>
            <person name="Sone E.D."/>
            <person name="Koren S."/>
            <person name="Silverstein K.A.T."/>
            <person name="Beckman K.B."/>
            <person name="Gohl D.M."/>
        </authorList>
    </citation>
    <scope>NUCLEOTIDE SEQUENCE</scope>
    <source>
        <strain evidence="2">Duluth1</strain>
        <tissue evidence="2">Whole animal</tissue>
    </source>
</reference>